<keyword evidence="3" id="KW-1185">Reference proteome</keyword>
<name>A0A937FDW0_9BACT</name>
<reference evidence="2" key="1">
    <citation type="submission" date="2021-01" db="EMBL/GenBank/DDBJ databases">
        <title>Fulvivirga kasyanovii gen. nov., sp nov., a novel member of the phylum Bacteroidetes isolated from seawater in a mussel farm.</title>
        <authorList>
            <person name="Zhao L.-H."/>
            <person name="Wang Z.-J."/>
        </authorList>
    </citation>
    <scope>NUCLEOTIDE SEQUENCE</scope>
    <source>
        <strain evidence="2">2943</strain>
    </source>
</reference>
<protein>
    <recommendedName>
        <fullName evidence="4">Ankyrin repeat domain-containing protein</fullName>
    </recommendedName>
</protein>
<feature type="repeat" description="ANK" evidence="1">
    <location>
        <begin position="23"/>
        <end position="57"/>
    </location>
</feature>
<evidence type="ECO:0000313" key="3">
    <source>
        <dbReference type="Proteomes" id="UP000659388"/>
    </source>
</evidence>
<gene>
    <name evidence="2" type="ORF">JL102_20830</name>
</gene>
<dbReference type="EMBL" id="JAESIY010000014">
    <property type="protein sequence ID" value="MBL3658608.1"/>
    <property type="molecule type" value="Genomic_DNA"/>
</dbReference>
<dbReference type="PROSITE" id="PS50297">
    <property type="entry name" value="ANK_REP_REGION"/>
    <property type="match status" value="1"/>
</dbReference>
<evidence type="ECO:0000256" key="1">
    <source>
        <dbReference type="PROSITE-ProRule" id="PRU00023"/>
    </source>
</evidence>
<dbReference type="InterPro" id="IPR036770">
    <property type="entry name" value="Ankyrin_rpt-contain_sf"/>
</dbReference>
<sequence length="91" mass="10012">MKSVPVVKCLLRAGADVDSVSENGETPLRLTFQNHPFSLEAVSLLLKHGADIDHSYNGGATIYDLAKSVCHEQSDLAIVDLMENRRNVYVK</sequence>
<dbReference type="Gene3D" id="1.25.40.20">
    <property type="entry name" value="Ankyrin repeat-containing domain"/>
    <property type="match status" value="1"/>
</dbReference>
<dbReference type="SUPFAM" id="SSF48403">
    <property type="entry name" value="Ankyrin repeat"/>
    <property type="match status" value="1"/>
</dbReference>
<dbReference type="PROSITE" id="PS50088">
    <property type="entry name" value="ANK_REPEAT"/>
    <property type="match status" value="1"/>
</dbReference>
<proteinExistence type="predicted"/>
<comment type="caution">
    <text evidence="2">The sequence shown here is derived from an EMBL/GenBank/DDBJ whole genome shotgun (WGS) entry which is preliminary data.</text>
</comment>
<evidence type="ECO:0008006" key="4">
    <source>
        <dbReference type="Google" id="ProtNLM"/>
    </source>
</evidence>
<keyword evidence="1" id="KW-0040">ANK repeat</keyword>
<dbReference type="Proteomes" id="UP000659388">
    <property type="component" value="Unassembled WGS sequence"/>
</dbReference>
<organism evidence="2 3">
    <name type="scientific">Fulvivirga sediminis</name>
    <dbReference type="NCBI Taxonomy" id="2803949"/>
    <lineage>
        <taxon>Bacteria</taxon>
        <taxon>Pseudomonadati</taxon>
        <taxon>Bacteroidota</taxon>
        <taxon>Cytophagia</taxon>
        <taxon>Cytophagales</taxon>
        <taxon>Fulvivirgaceae</taxon>
        <taxon>Fulvivirga</taxon>
    </lineage>
</organism>
<dbReference type="AlphaFoldDB" id="A0A937FDW0"/>
<dbReference type="Pfam" id="PF12796">
    <property type="entry name" value="Ank_2"/>
    <property type="match status" value="1"/>
</dbReference>
<accession>A0A937FDW0</accession>
<evidence type="ECO:0000313" key="2">
    <source>
        <dbReference type="EMBL" id="MBL3658608.1"/>
    </source>
</evidence>
<dbReference type="InterPro" id="IPR002110">
    <property type="entry name" value="Ankyrin_rpt"/>
</dbReference>